<reference evidence="1" key="1">
    <citation type="submission" date="2019-04" db="EMBL/GenBank/DDBJ databases">
        <title>Genome assembly of Zosterops borbonicus 15179.</title>
        <authorList>
            <person name="Leroy T."/>
            <person name="Anselmetti Y."/>
            <person name="Tilak M.-K."/>
            <person name="Nabholz B."/>
        </authorList>
    </citation>
    <scope>NUCLEOTIDE SEQUENCE</scope>
    <source>
        <strain evidence="1">HGM_15179</strain>
        <tissue evidence="1">Muscle</tissue>
    </source>
</reference>
<evidence type="ECO:0000313" key="1">
    <source>
        <dbReference type="EMBL" id="TRZ23433.1"/>
    </source>
</evidence>
<dbReference type="Proteomes" id="UP000796761">
    <property type="component" value="Unassembled WGS sequence"/>
</dbReference>
<name>A0A8K1LRV3_9PASS</name>
<comment type="caution">
    <text evidence="1">The sequence shown here is derived from an EMBL/GenBank/DDBJ whole genome shotgun (WGS) entry which is preliminary data.</text>
</comment>
<sequence>MDDTKLVRPVDLLQGRKALQRDLDRLDPSYEANCMRFNKAKWQVLSLPPQHYRLEAQGHITVSGPESIDKSELGDYLKQKDGSKKEKTEAYVLCWLHAKSWDIPLQRPEFMLLSASFLQIAMQLLDVTRHVKHQDQLSGQMLSLHIRVHKQEPPHDQQVRGNSHSRNRQFSDIQLILRRLGIEYIFRCNLRQDIGFKRENFPPQWELTAGVNAGPGCAARSLARTAGQCPAPPSSLAHSLPTCYDKKVAVKSGSPFFSCKNCSENAGIGVTTEEEDTI</sequence>
<accession>A0A8K1LRV3</accession>
<keyword evidence="2" id="KW-1185">Reference proteome</keyword>
<proteinExistence type="predicted"/>
<dbReference type="EMBL" id="SWJQ01000072">
    <property type="protein sequence ID" value="TRZ23433.1"/>
    <property type="molecule type" value="Genomic_DNA"/>
</dbReference>
<dbReference type="OrthoDB" id="416454at2759"/>
<gene>
    <name evidence="1" type="ORF">HGM15179_003588</name>
</gene>
<organism evidence="1 2">
    <name type="scientific">Zosterops borbonicus</name>
    <dbReference type="NCBI Taxonomy" id="364589"/>
    <lineage>
        <taxon>Eukaryota</taxon>
        <taxon>Metazoa</taxon>
        <taxon>Chordata</taxon>
        <taxon>Craniata</taxon>
        <taxon>Vertebrata</taxon>
        <taxon>Euteleostomi</taxon>
        <taxon>Archelosauria</taxon>
        <taxon>Archosauria</taxon>
        <taxon>Dinosauria</taxon>
        <taxon>Saurischia</taxon>
        <taxon>Theropoda</taxon>
        <taxon>Coelurosauria</taxon>
        <taxon>Aves</taxon>
        <taxon>Neognathae</taxon>
        <taxon>Neoaves</taxon>
        <taxon>Telluraves</taxon>
        <taxon>Australaves</taxon>
        <taxon>Passeriformes</taxon>
        <taxon>Sylvioidea</taxon>
        <taxon>Zosteropidae</taxon>
        <taxon>Zosterops</taxon>
    </lineage>
</organism>
<dbReference type="AlphaFoldDB" id="A0A8K1LRV3"/>
<evidence type="ECO:0000313" key="2">
    <source>
        <dbReference type="Proteomes" id="UP000796761"/>
    </source>
</evidence>
<protein>
    <submittedName>
        <fullName evidence="1">Uncharacterized protein</fullName>
    </submittedName>
</protein>